<sequence>MRENCELKESSIYCMSLDMDGGCMHPICYKNCLKIYNQYSNRSNSFPIADIGGGCCSGSGCCKVYITGFLVLLPSSKQKTQLIPIALVSTELNISFLTIQSFKNKGLTLVFKKVDIKNNCKKSLKGPFFDFFENLAENGFRNH</sequence>
<comment type="caution">
    <text evidence="1">The sequence shown here is derived from an EMBL/GenBank/DDBJ whole genome shotgun (WGS) entry which is preliminary data.</text>
</comment>
<dbReference type="AlphaFoldDB" id="A0A3M7PCR6"/>
<dbReference type="EMBL" id="REGN01011800">
    <property type="protein sequence ID" value="RMZ96895.1"/>
    <property type="molecule type" value="Genomic_DNA"/>
</dbReference>
<accession>A0A3M7PCR6</accession>
<protein>
    <submittedName>
        <fullName evidence="1">Uncharacterized protein</fullName>
    </submittedName>
</protein>
<keyword evidence="2" id="KW-1185">Reference proteome</keyword>
<evidence type="ECO:0000313" key="1">
    <source>
        <dbReference type="EMBL" id="RMZ96895.1"/>
    </source>
</evidence>
<organism evidence="1 2">
    <name type="scientific">Brachionus plicatilis</name>
    <name type="common">Marine rotifer</name>
    <name type="synonym">Brachionus muelleri</name>
    <dbReference type="NCBI Taxonomy" id="10195"/>
    <lineage>
        <taxon>Eukaryota</taxon>
        <taxon>Metazoa</taxon>
        <taxon>Spiralia</taxon>
        <taxon>Gnathifera</taxon>
        <taxon>Rotifera</taxon>
        <taxon>Eurotatoria</taxon>
        <taxon>Monogononta</taxon>
        <taxon>Pseudotrocha</taxon>
        <taxon>Ploima</taxon>
        <taxon>Brachionidae</taxon>
        <taxon>Brachionus</taxon>
    </lineage>
</organism>
<dbReference type="Proteomes" id="UP000276133">
    <property type="component" value="Unassembled WGS sequence"/>
</dbReference>
<gene>
    <name evidence="1" type="ORF">BpHYR1_040344</name>
</gene>
<proteinExistence type="predicted"/>
<name>A0A3M7PCR6_BRAPC</name>
<reference evidence="1 2" key="1">
    <citation type="journal article" date="2018" name="Sci. Rep.">
        <title>Genomic signatures of local adaptation to the degree of environmental predictability in rotifers.</title>
        <authorList>
            <person name="Franch-Gras L."/>
            <person name="Hahn C."/>
            <person name="Garcia-Roger E.M."/>
            <person name="Carmona M.J."/>
            <person name="Serra M."/>
            <person name="Gomez A."/>
        </authorList>
    </citation>
    <scope>NUCLEOTIDE SEQUENCE [LARGE SCALE GENOMIC DNA]</scope>
    <source>
        <strain evidence="1">HYR1</strain>
    </source>
</reference>
<evidence type="ECO:0000313" key="2">
    <source>
        <dbReference type="Proteomes" id="UP000276133"/>
    </source>
</evidence>